<accession>A0A146LSQ8</accession>
<dbReference type="AlphaFoldDB" id="A0A146LSQ8"/>
<gene>
    <name evidence="2" type="ORF">g.47257</name>
    <name evidence="3" type="ORF">g.47258</name>
</gene>
<name>A0A146LSQ8_LYGHE</name>
<feature type="region of interest" description="Disordered" evidence="1">
    <location>
        <begin position="100"/>
        <end position="130"/>
    </location>
</feature>
<reference evidence="2" key="1">
    <citation type="journal article" date="2016" name="Gigascience">
        <title>De novo construction of an expanded transcriptome assembly for the western tarnished plant bug, Lygus hesperus.</title>
        <authorList>
            <person name="Tassone E.E."/>
            <person name="Geib S.M."/>
            <person name="Hall B."/>
            <person name="Fabrick J.A."/>
            <person name="Brent C.S."/>
            <person name="Hull J.J."/>
        </authorList>
    </citation>
    <scope>NUCLEOTIDE SEQUENCE</scope>
</reference>
<organism evidence="2">
    <name type="scientific">Lygus hesperus</name>
    <name type="common">Western plant bug</name>
    <dbReference type="NCBI Taxonomy" id="30085"/>
    <lineage>
        <taxon>Eukaryota</taxon>
        <taxon>Metazoa</taxon>
        <taxon>Ecdysozoa</taxon>
        <taxon>Arthropoda</taxon>
        <taxon>Hexapoda</taxon>
        <taxon>Insecta</taxon>
        <taxon>Pterygota</taxon>
        <taxon>Neoptera</taxon>
        <taxon>Paraneoptera</taxon>
        <taxon>Hemiptera</taxon>
        <taxon>Heteroptera</taxon>
        <taxon>Panheteroptera</taxon>
        <taxon>Cimicomorpha</taxon>
        <taxon>Miridae</taxon>
        <taxon>Mirini</taxon>
        <taxon>Lygus</taxon>
    </lineage>
</organism>
<proteinExistence type="predicted"/>
<evidence type="ECO:0000313" key="3">
    <source>
        <dbReference type="EMBL" id="JAQ11353.1"/>
    </source>
</evidence>
<dbReference type="EMBL" id="GDHC01008827">
    <property type="protein sequence ID" value="JAQ09802.1"/>
    <property type="molecule type" value="Transcribed_RNA"/>
</dbReference>
<dbReference type="EMBL" id="GDHC01007276">
    <property type="protein sequence ID" value="JAQ11353.1"/>
    <property type="molecule type" value="Transcribed_RNA"/>
</dbReference>
<protein>
    <submittedName>
        <fullName evidence="2">Uncharacterized protein</fullName>
    </submittedName>
</protein>
<evidence type="ECO:0000256" key="1">
    <source>
        <dbReference type="SAM" id="MobiDB-lite"/>
    </source>
</evidence>
<sequence>MLTMYYLLASNSKTKMNEVRKSLIHEFDITVLGHPKKCLVIKINRDRDNKTISSINQWQSANIRPDISASHLLRGQRSNTPSEPTIRSSNGWVTTFLLRSGGGSKRERDVLVPMPTEDPHASEEISPLHP</sequence>
<evidence type="ECO:0000313" key="2">
    <source>
        <dbReference type="EMBL" id="JAQ09802.1"/>
    </source>
</evidence>